<keyword evidence="4 6" id="KW-1133">Transmembrane helix</keyword>
<dbReference type="InterPro" id="IPR001182">
    <property type="entry name" value="FtsW/RodA"/>
</dbReference>
<feature type="transmembrane region" description="Helical" evidence="6">
    <location>
        <begin position="201"/>
        <end position="219"/>
    </location>
</feature>
<reference evidence="8" key="1">
    <citation type="submission" date="2021-01" db="EMBL/GenBank/DDBJ databases">
        <title>Genome public.</title>
        <authorList>
            <person name="Liu C."/>
            <person name="Sun Q."/>
        </authorList>
    </citation>
    <scope>NUCLEOTIDE SEQUENCE [LARGE SCALE GENOMIC DNA]</scope>
    <source>
        <strain evidence="8">YIM B02505</strain>
    </source>
</reference>
<evidence type="ECO:0000313" key="8">
    <source>
        <dbReference type="Proteomes" id="UP000596739"/>
    </source>
</evidence>
<proteinExistence type="predicted"/>
<comment type="caution">
    <text evidence="7">The sequence shown here is derived from an EMBL/GenBank/DDBJ whole genome shotgun (WGS) entry which is preliminary data.</text>
</comment>
<keyword evidence="2 6" id="KW-0812">Transmembrane</keyword>
<sequence>MGIDNNLFDKFTEEVCSQIKCNEVHQDIKEELACHLEDIKEEYIAQGSSFQEAEKLAISHMGDSEKIGFDLNKVYKKAPEYKTLIICSLFVAFGLFTQFSIFKNAPEVMSYNSYIRMILFTVLGGILGIATYFFDYRKLEKYSWHIYIVSTILLIYTVLNDKIVVGITIPVILVGYSNITLIIVMLYGISFSGILSKLYSTNYYIVKLLSILALPSFLFLQTRQFAYFIVFIGACIVILFCSKIAKRYIFSLIGLGSILFLYLILNNIYRRHKLIDFISSESARNNYYFGIYNEIIKLISNARFLGNGISEDILKNTPSINNDLIYAYIIHTFGWAVGITLFVLVISLFINLLKTSVKIKNIFGKRLFIIASSLLLIEFLISFLVNLSLIPFVSASIPFLSYSGVSTVLNMFLVGLICSIYGRKNLSKSLVKTKLQVNN</sequence>
<evidence type="ECO:0000256" key="6">
    <source>
        <dbReference type="SAM" id="Phobius"/>
    </source>
</evidence>
<feature type="transmembrane region" description="Helical" evidence="6">
    <location>
        <begin position="325"/>
        <end position="346"/>
    </location>
</feature>
<evidence type="ECO:0000256" key="1">
    <source>
        <dbReference type="ARBA" id="ARBA00004141"/>
    </source>
</evidence>
<dbReference type="PANTHER" id="PTHR30474">
    <property type="entry name" value="CELL CYCLE PROTEIN"/>
    <property type="match status" value="1"/>
</dbReference>
<dbReference type="Pfam" id="PF01098">
    <property type="entry name" value="FTSW_RODA_SPOVE"/>
    <property type="match status" value="1"/>
</dbReference>
<protein>
    <submittedName>
        <fullName evidence="7">FtsW/RodA/SpoVE family cell cycle protein</fullName>
    </submittedName>
</protein>
<dbReference type="NCBIfam" id="NF038403">
    <property type="entry name" value="perm_prefix_1"/>
    <property type="match status" value="1"/>
</dbReference>
<evidence type="ECO:0000256" key="4">
    <source>
        <dbReference type="ARBA" id="ARBA00022989"/>
    </source>
</evidence>
<gene>
    <name evidence="7" type="ORF">JHL18_05220</name>
</gene>
<comment type="subcellular location">
    <subcellularLocation>
        <location evidence="1">Membrane</location>
        <topology evidence="1">Multi-pass membrane protein</topology>
    </subcellularLocation>
</comment>
<evidence type="ECO:0000256" key="3">
    <source>
        <dbReference type="ARBA" id="ARBA00022960"/>
    </source>
</evidence>
<keyword evidence="5 6" id="KW-0472">Membrane</keyword>
<feature type="transmembrane region" description="Helical" evidence="6">
    <location>
        <begin position="83"/>
        <end position="102"/>
    </location>
</feature>
<feature type="transmembrane region" description="Helical" evidence="6">
    <location>
        <begin position="399"/>
        <end position="422"/>
    </location>
</feature>
<dbReference type="RefSeq" id="WP_200266825.1">
    <property type="nucleotide sequence ID" value="NZ_JAENHN010000010.1"/>
</dbReference>
<feature type="transmembrane region" description="Helical" evidence="6">
    <location>
        <begin position="114"/>
        <end position="135"/>
    </location>
</feature>
<keyword evidence="3" id="KW-0133">Cell shape</keyword>
<feature type="transmembrane region" description="Helical" evidence="6">
    <location>
        <begin position="142"/>
        <end position="159"/>
    </location>
</feature>
<feature type="transmembrane region" description="Helical" evidence="6">
    <location>
        <begin position="225"/>
        <end position="241"/>
    </location>
</feature>
<dbReference type="InterPro" id="IPR047928">
    <property type="entry name" value="Perm_prefix_1"/>
</dbReference>
<feature type="transmembrane region" description="Helical" evidence="6">
    <location>
        <begin position="165"/>
        <end position="189"/>
    </location>
</feature>
<organism evidence="7 8">
    <name type="scientific">Clostridium yunnanense</name>
    <dbReference type="NCBI Taxonomy" id="2800325"/>
    <lineage>
        <taxon>Bacteria</taxon>
        <taxon>Bacillati</taxon>
        <taxon>Bacillota</taxon>
        <taxon>Clostridia</taxon>
        <taxon>Eubacteriales</taxon>
        <taxon>Clostridiaceae</taxon>
        <taxon>Clostridium</taxon>
    </lineage>
</organism>
<dbReference type="Proteomes" id="UP000596739">
    <property type="component" value="Unassembled WGS sequence"/>
</dbReference>
<accession>A0ABS1EL14</accession>
<evidence type="ECO:0000256" key="2">
    <source>
        <dbReference type="ARBA" id="ARBA00022692"/>
    </source>
</evidence>
<dbReference type="EMBL" id="JAENHN010000010">
    <property type="protein sequence ID" value="MBK1810044.1"/>
    <property type="molecule type" value="Genomic_DNA"/>
</dbReference>
<evidence type="ECO:0000313" key="7">
    <source>
        <dbReference type="EMBL" id="MBK1810044.1"/>
    </source>
</evidence>
<evidence type="ECO:0000256" key="5">
    <source>
        <dbReference type="ARBA" id="ARBA00023136"/>
    </source>
</evidence>
<feature type="transmembrane region" description="Helical" evidence="6">
    <location>
        <begin position="367"/>
        <end position="393"/>
    </location>
</feature>
<dbReference type="PANTHER" id="PTHR30474:SF1">
    <property type="entry name" value="PEPTIDOGLYCAN GLYCOSYLTRANSFERASE MRDB"/>
    <property type="match status" value="1"/>
</dbReference>
<name>A0ABS1EL14_9CLOT</name>
<keyword evidence="8" id="KW-1185">Reference proteome</keyword>
<feature type="transmembrane region" description="Helical" evidence="6">
    <location>
        <begin position="248"/>
        <end position="265"/>
    </location>
</feature>